<dbReference type="RefSeq" id="WP_318782294.1">
    <property type="nucleotide sequence ID" value="NZ_JADBED010000001.1"/>
</dbReference>
<proteinExistence type="predicted"/>
<comment type="caution">
    <text evidence="2">The sequence shown here is derived from an EMBL/GenBank/DDBJ whole genome shotgun (WGS) entry which is preliminary data.</text>
</comment>
<gene>
    <name evidence="2" type="ORF">H4W27_002047</name>
</gene>
<dbReference type="EMBL" id="JADBED010000001">
    <property type="protein sequence ID" value="MBE1524929.1"/>
    <property type="molecule type" value="Genomic_DNA"/>
</dbReference>
<dbReference type="InterPro" id="IPR011059">
    <property type="entry name" value="Metal-dep_hydrolase_composite"/>
</dbReference>
<evidence type="ECO:0000313" key="3">
    <source>
        <dbReference type="Proteomes" id="UP000643525"/>
    </source>
</evidence>
<dbReference type="Pfam" id="PF07969">
    <property type="entry name" value="Amidohydro_3"/>
    <property type="match status" value="1"/>
</dbReference>
<dbReference type="InterPro" id="IPR013108">
    <property type="entry name" value="Amidohydro_3"/>
</dbReference>
<dbReference type="InterPro" id="IPR033932">
    <property type="entry name" value="YtcJ-like"/>
</dbReference>
<dbReference type="PANTHER" id="PTHR22642">
    <property type="entry name" value="IMIDAZOLONEPROPIONASE"/>
    <property type="match status" value="1"/>
</dbReference>
<dbReference type="InterPro" id="IPR032466">
    <property type="entry name" value="Metal_Hydrolase"/>
</dbReference>
<reference evidence="2 3" key="1">
    <citation type="submission" date="2020-10" db="EMBL/GenBank/DDBJ databases">
        <title>Sequencing the genomes of 1000 actinobacteria strains.</title>
        <authorList>
            <person name="Klenk H.-P."/>
        </authorList>
    </citation>
    <scope>NUCLEOTIDE SEQUENCE [LARGE SCALE GENOMIC DNA]</scope>
    <source>
        <strain evidence="2 3">DSM 15666</strain>
    </source>
</reference>
<evidence type="ECO:0000259" key="1">
    <source>
        <dbReference type="Pfam" id="PF07969"/>
    </source>
</evidence>
<keyword evidence="3" id="KW-1185">Reference proteome</keyword>
<organism evidence="2 3">
    <name type="scientific">Nesterenkonia lutea</name>
    <dbReference type="NCBI Taxonomy" id="272919"/>
    <lineage>
        <taxon>Bacteria</taxon>
        <taxon>Bacillati</taxon>
        <taxon>Actinomycetota</taxon>
        <taxon>Actinomycetes</taxon>
        <taxon>Micrococcales</taxon>
        <taxon>Micrococcaceae</taxon>
        <taxon>Nesterenkonia</taxon>
    </lineage>
</organism>
<accession>A0ABR9JG96</accession>
<dbReference type="SUPFAM" id="SSF51556">
    <property type="entry name" value="Metallo-dependent hydrolases"/>
    <property type="match status" value="1"/>
</dbReference>
<evidence type="ECO:0000313" key="2">
    <source>
        <dbReference type="EMBL" id="MBE1524929.1"/>
    </source>
</evidence>
<sequence>MARHRLRSLRTGETGLHMDAVDFILYNGVILTMDDQHTTATAMALGGGRVLAVGSAEEILRLDGPGVTRRDLRGLTVLPGLVDTHNHHNVAGEVDLHRLKISPSASVEQIVQAVSQWAEQLSPGAWVLGGSWGSGLYADLSTPEALRLLDAATGDRPVLLTDDSQHNKWANTAAMRRGGIFELTADPDGGQVVRDPEGRPTGVLIESAGALVEQARIAESGPLDAAHVAASSERAIEMLHGYGITAFQDAAASKEIMAGLKTLDDEGRLKAWVVSSMLINDFIFGTEFVGDPLISSGEQYRTVHHRPDFAKIFLDGVPPSRTGAFLEPYLPDDLHGHDHLGATTMPIQELEGWLRRCAELGIGTKIHCTGDASVRAVLDTVETLRSDGLTEIKVHIAHGNYIHPEDVPRFGQLDVVAEISPSLWYPGVIVEALSSVLPEPRASELHPNRELLDTGATVAGGSDWPVSEDPNPWSAIYGLVTRRNPSGEFPGQLWPEQAITLQEALHVYTTGPAKAMGLDDVIGRLAPGYSADFILLEKNPLSTDMEEVKDFSALETWFAGHQVYTQE</sequence>
<dbReference type="CDD" id="cd01300">
    <property type="entry name" value="YtcJ_like"/>
    <property type="match status" value="1"/>
</dbReference>
<dbReference type="Gene3D" id="3.10.310.70">
    <property type="match status" value="1"/>
</dbReference>
<dbReference type="Proteomes" id="UP000643525">
    <property type="component" value="Unassembled WGS sequence"/>
</dbReference>
<feature type="domain" description="Amidohydrolase 3" evidence="1">
    <location>
        <begin position="71"/>
        <end position="564"/>
    </location>
</feature>
<protein>
    <submittedName>
        <fullName evidence="2">Amidohydrolase YtcJ</fullName>
    </submittedName>
</protein>
<dbReference type="Gene3D" id="2.30.40.10">
    <property type="entry name" value="Urease, subunit C, domain 1"/>
    <property type="match status" value="1"/>
</dbReference>
<dbReference type="PANTHER" id="PTHR22642:SF2">
    <property type="entry name" value="PROTEIN LONG AFTER FAR-RED 3"/>
    <property type="match status" value="1"/>
</dbReference>
<dbReference type="Gene3D" id="3.20.20.140">
    <property type="entry name" value="Metal-dependent hydrolases"/>
    <property type="match status" value="1"/>
</dbReference>
<name>A0ABR9JG96_9MICC</name>
<dbReference type="SUPFAM" id="SSF51338">
    <property type="entry name" value="Composite domain of metallo-dependent hydrolases"/>
    <property type="match status" value="1"/>
</dbReference>